<dbReference type="PANTHER" id="PTHR11048">
    <property type="entry name" value="PRENYLTRANSFERASES"/>
    <property type="match status" value="1"/>
</dbReference>
<dbReference type="AlphaFoldDB" id="A0AAJ6QR05"/>
<evidence type="ECO:0000256" key="12">
    <source>
        <dbReference type="ARBA" id="ARBA00051182"/>
    </source>
</evidence>
<evidence type="ECO:0000256" key="3">
    <source>
        <dbReference type="ARBA" id="ARBA00005985"/>
    </source>
</evidence>
<comment type="function">
    <text evidence="13">Catalyzes the prenylation of para-hydroxybenzoate (PHB) with an all-trans polyprenyl group. Mediates the second step in the final reaction sequence of coenzyme Q (CoQ) biosynthesis, which is the condensation of the polyisoprenoid side chain with PHB, generating the first membrane-bound Q intermediate.</text>
</comment>
<comment type="cofactor">
    <cofactor evidence="1 13">
        <name>Mg(2+)</name>
        <dbReference type="ChEBI" id="CHEBI:18420"/>
    </cofactor>
</comment>
<keyword evidence="6 13" id="KW-0812">Transmembrane</keyword>
<evidence type="ECO:0000256" key="13">
    <source>
        <dbReference type="HAMAP-Rule" id="MF_03189"/>
    </source>
</evidence>
<comment type="catalytic activity">
    <reaction evidence="12">
        <text>an all-trans-polyprenyl diphosphate + 4-hydroxybenzoate = a 4-hydroxy-3-(all-trans-polyprenyl)benzoate + diphosphate</text>
        <dbReference type="Rhea" id="RHEA:44504"/>
        <dbReference type="Rhea" id="RHEA-COMP:9514"/>
        <dbReference type="Rhea" id="RHEA-COMP:9564"/>
        <dbReference type="ChEBI" id="CHEBI:17879"/>
        <dbReference type="ChEBI" id="CHEBI:33019"/>
        <dbReference type="ChEBI" id="CHEBI:58914"/>
        <dbReference type="ChEBI" id="CHEBI:78396"/>
        <dbReference type="EC" id="2.5.1.39"/>
    </reaction>
    <physiologicalReaction direction="left-to-right" evidence="12">
        <dbReference type="Rhea" id="RHEA:44505"/>
    </physiologicalReaction>
</comment>
<dbReference type="KEGG" id="goe:100909154"/>
<evidence type="ECO:0000256" key="9">
    <source>
        <dbReference type="ARBA" id="ARBA00023229"/>
    </source>
</evidence>
<keyword evidence="14" id="KW-1185">Reference proteome</keyword>
<evidence type="ECO:0000256" key="5">
    <source>
        <dbReference type="ARBA" id="ARBA00022688"/>
    </source>
</evidence>
<comment type="subcellular location">
    <subcellularLocation>
        <location evidence="2">Membrane</location>
        <topology evidence="2">Multi-pass membrane protein</topology>
    </subcellularLocation>
    <subcellularLocation>
        <location evidence="13">Mitochondrion inner membrane</location>
        <topology evidence="13">Multi-pass membrane protein</topology>
        <orientation evidence="13">Matrix side</orientation>
    </subcellularLocation>
</comment>
<dbReference type="PROSITE" id="PS00943">
    <property type="entry name" value="UBIA"/>
    <property type="match status" value="1"/>
</dbReference>
<evidence type="ECO:0000256" key="10">
    <source>
        <dbReference type="ARBA" id="ARBA00049890"/>
    </source>
</evidence>
<accession>A0AAJ6QR05</accession>
<dbReference type="InterPro" id="IPR044878">
    <property type="entry name" value="UbiA_sf"/>
</dbReference>
<dbReference type="RefSeq" id="XP_003740877.1">
    <property type="nucleotide sequence ID" value="XM_003740829.1"/>
</dbReference>
<dbReference type="GO" id="GO:0006744">
    <property type="term" value="P:ubiquinone biosynthetic process"/>
    <property type="evidence" value="ECO:0007669"/>
    <property type="project" value="UniProtKB-UniRule"/>
</dbReference>
<keyword evidence="7 13" id="KW-1133">Transmembrane helix</keyword>
<comment type="similarity">
    <text evidence="3 13">Belongs to the UbiA prenyltransferase family.</text>
</comment>
<evidence type="ECO:0000256" key="1">
    <source>
        <dbReference type="ARBA" id="ARBA00001946"/>
    </source>
</evidence>
<evidence type="ECO:0000313" key="15">
    <source>
        <dbReference type="RefSeq" id="XP_003740877.1"/>
    </source>
</evidence>
<dbReference type="GO" id="GO:0008412">
    <property type="term" value="F:4-hydroxybenzoate polyprenyltransferase activity"/>
    <property type="evidence" value="ECO:0007669"/>
    <property type="project" value="UniProtKB-EC"/>
</dbReference>
<dbReference type="GO" id="GO:0005743">
    <property type="term" value="C:mitochondrial inner membrane"/>
    <property type="evidence" value="ECO:0007669"/>
    <property type="project" value="UniProtKB-SubCell"/>
</dbReference>
<feature type="transmembrane region" description="Helical" evidence="13">
    <location>
        <begin position="222"/>
        <end position="243"/>
    </location>
</feature>
<organism evidence="14 15">
    <name type="scientific">Galendromus occidentalis</name>
    <name type="common">western predatory mite</name>
    <dbReference type="NCBI Taxonomy" id="34638"/>
    <lineage>
        <taxon>Eukaryota</taxon>
        <taxon>Metazoa</taxon>
        <taxon>Ecdysozoa</taxon>
        <taxon>Arthropoda</taxon>
        <taxon>Chelicerata</taxon>
        <taxon>Arachnida</taxon>
        <taxon>Acari</taxon>
        <taxon>Parasitiformes</taxon>
        <taxon>Mesostigmata</taxon>
        <taxon>Gamasina</taxon>
        <taxon>Phytoseioidea</taxon>
        <taxon>Phytoseiidae</taxon>
        <taxon>Typhlodrominae</taxon>
        <taxon>Galendromus</taxon>
    </lineage>
</organism>
<dbReference type="CTD" id="27235"/>
<dbReference type="PANTHER" id="PTHR11048:SF28">
    <property type="entry name" value="4-HYDROXYBENZOATE POLYPRENYLTRANSFERASE, MITOCHONDRIAL"/>
    <property type="match status" value="1"/>
</dbReference>
<dbReference type="InterPro" id="IPR000537">
    <property type="entry name" value="UbiA_prenyltransferase"/>
</dbReference>
<dbReference type="InterPro" id="IPR006370">
    <property type="entry name" value="HB_polyprenyltransferase-like"/>
</dbReference>
<evidence type="ECO:0000256" key="2">
    <source>
        <dbReference type="ARBA" id="ARBA00004141"/>
    </source>
</evidence>
<dbReference type="InterPro" id="IPR039653">
    <property type="entry name" value="Prenyltransferase"/>
</dbReference>
<comment type="catalytic activity">
    <reaction evidence="11">
        <text>all-trans-nonaprenyl diphosphate + 4-hydroxybenzoate = 4-hydroxy-3-(all-trans-nonaprenyl)benzoate + diphosphate</text>
        <dbReference type="Rhea" id="RHEA:17709"/>
        <dbReference type="ChEBI" id="CHEBI:17879"/>
        <dbReference type="ChEBI" id="CHEBI:33019"/>
        <dbReference type="ChEBI" id="CHEBI:58391"/>
        <dbReference type="ChEBI" id="CHEBI:84502"/>
        <dbReference type="EC" id="2.5.1.39"/>
    </reaction>
    <physiologicalReaction direction="left-to-right" evidence="11">
        <dbReference type="Rhea" id="RHEA:17710"/>
    </physiologicalReaction>
</comment>
<dbReference type="CDD" id="cd13959">
    <property type="entry name" value="PT_UbiA_COQ2"/>
    <property type="match status" value="1"/>
</dbReference>
<comment type="catalytic activity">
    <reaction evidence="10">
        <text>all-trans-decaprenyl diphosphate + 4-hydroxybenzoate = 4-hydroxy-3-(all-trans-decaprenyl)benzoate + diphosphate</text>
        <dbReference type="Rhea" id="RHEA:44564"/>
        <dbReference type="ChEBI" id="CHEBI:17879"/>
        <dbReference type="ChEBI" id="CHEBI:33019"/>
        <dbReference type="ChEBI" id="CHEBI:60721"/>
        <dbReference type="ChEBI" id="CHEBI:84503"/>
        <dbReference type="EC" id="2.5.1.39"/>
    </reaction>
    <physiologicalReaction direction="left-to-right" evidence="10">
        <dbReference type="Rhea" id="RHEA:44565"/>
    </physiologicalReaction>
</comment>
<comment type="pathway">
    <text evidence="13">Cofactor biosynthesis; ubiquinone biosynthesis.</text>
</comment>
<dbReference type="Gene3D" id="1.20.120.1780">
    <property type="entry name" value="UbiA prenyltransferase"/>
    <property type="match status" value="1"/>
</dbReference>
<evidence type="ECO:0000256" key="8">
    <source>
        <dbReference type="ARBA" id="ARBA00023136"/>
    </source>
</evidence>
<keyword evidence="13" id="KW-0496">Mitochondrion</keyword>
<keyword evidence="9 13" id="KW-0414">Isoprene biosynthesis</keyword>
<evidence type="ECO:0000256" key="7">
    <source>
        <dbReference type="ARBA" id="ARBA00022989"/>
    </source>
</evidence>
<keyword evidence="13" id="KW-0999">Mitochondrion inner membrane</keyword>
<dbReference type="FunFam" id="1.10.357.140:FF:000003">
    <property type="entry name" value="4-hydroxybenzoate polyprenyltransferase, mitochondrial"/>
    <property type="match status" value="1"/>
</dbReference>
<evidence type="ECO:0000256" key="6">
    <source>
        <dbReference type="ARBA" id="ARBA00022692"/>
    </source>
</evidence>
<dbReference type="InterPro" id="IPR030470">
    <property type="entry name" value="UbiA_prenylTrfase_CS"/>
</dbReference>
<protein>
    <recommendedName>
        <fullName evidence="13">4-hydroxybenzoate polyprenyltransferase, mitochondrial</fullName>
        <shortName evidence="13">4-HB polyprenyltransferase</shortName>
        <ecNumber evidence="13">2.5.1.39</ecNumber>
    </recommendedName>
    <alternativeName>
        <fullName evidence="13">Para-hydroxybenzoate--polyprenyltransferase</fullName>
        <shortName evidence="13">PHB:PPT</shortName>
        <shortName evidence="13">PHB:polyprenyltransferase</shortName>
    </alternativeName>
</protein>
<dbReference type="Proteomes" id="UP000694867">
    <property type="component" value="Unplaced"/>
</dbReference>
<sequence>MSVLQLSGLYRRASRVQLRVLSRWSCSFGRVGEDDAKSIRAKAKDIKTPRLEKFVLAMPRTFQPYLRLIRFERPVGTWLTLLPGLWSLTMATPAGQLPDLHLIALFGGGAFLMRGFGCTINDMWDKDIDKKVERTRARPLASGELSRWDALWFSAGQAGMACLILLQLNWESVQLGAASVGLVVLYPLMKRFTYWPQAFLAVVFNWGVLLGFSAVQASAMNWAAALPLYAAAFSWTMVYDTIYAHQDKHDDLMIGAKSTALKFGSRTPLWLGAFTTSMTTNLLLAGVNSGQTWPYYSAVALAAARILQQLYTLDTSNPEDCAKKFVSNKNVGLLIWGGCIAGTLLKTA</sequence>
<dbReference type="Pfam" id="PF01040">
    <property type="entry name" value="UbiA"/>
    <property type="match status" value="1"/>
</dbReference>
<evidence type="ECO:0000256" key="4">
    <source>
        <dbReference type="ARBA" id="ARBA00022679"/>
    </source>
</evidence>
<gene>
    <name evidence="15" type="primary">LOC100909154</name>
</gene>
<dbReference type="EC" id="2.5.1.39" evidence="13"/>
<proteinExistence type="inferred from homology"/>
<dbReference type="Gene3D" id="1.10.357.140">
    <property type="entry name" value="UbiA prenyltransferase"/>
    <property type="match status" value="1"/>
</dbReference>
<feature type="transmembrane region" description="Helical" evidence="13">
    <location>
        <begin position="198"/>
        <end position="216"/>
    </location>
</feature>
<evidence type="ECO:0000313" key="14">
    <source>
        <dbReference type="Proteomes" id="UP000694867"/>
    </source>
</evidence>
<reference evidence="15" key="1">
    <citation type="submission" date="2025-08" db="UniProtKB">
        <authorList>
            <consortium name="RefSeq"/>
        </authorList>
    </citation>
    <scope>IDENTIFICATION</scope>
</reference>
<evidence type="ECO:0000256" key="11">
    <source>
        <dbReference type="ARBA" id="ARBA00050454"/>
    </source>
</evidence>
<dbReference type="FunFam" id="1.20.120.1780:FF:000001">
    <property type="entry name" value="4-hydroxybenzoate octaprenyltransferase"/>
    <property type="match status" value="1"/>
</dbReference>
<dbReference type="GeneID" id="100909154"/>
<dbReference type="HAMAP" id="MF_01635">
    <property type="entry name" value="UbiA"/>
    <property type="match status" value="1"/>
</dbReference>
<keyword evidence="5 13" id="KW-0831">Ubiquinone biosynthesis</keyword>
<dbReference type="GO" id="GO:0008299">
    <property type="term" value="P:isoprenoid biosynthetic process"/>
    <property type="evidence" value="ECO:0007669"/>
    <property type="project" value="UniProtKB-UniRule"/>
</dbReference>
<dbReference type="NCBIfam" id="TIGR01474">
    <property type="entry name" value="ubiA_proteo"/>
    <property type="match status" value="1"/>
</dbReference>
<name>A0AAJ6QR05_9ACAR</name>
<keyword evidence="8 13" id="KW-0472">Membrane</keyword>
<keyword evidence="4 13" id="KW-0808">Transferase</keyword>